<reference evidence="2" key="1">
    <citation type="submission" date="2020-09" db="EMBL/GenBank/DDBJ databases">
        <title>Genome-Enabled Discovery of Anthraquinone Biosynthesis in Senna tora.</title>
        <authorList>
            <person name="Kang S.-H."/>
            <person name="Pandey R.P."/>
            <person name="Lee C.-M."/>
            <person name="Sim J.-S."/>
            <person name="Jeong J.-T."/>
            <person name="Choi B.-S."/>
            <person name="Jung M."/>
            <person name="Ginzburg D."/>
            <person name="Zhao K."/>
            <person name="Won S.Y."/>
            <person name="Oh T.-J."/>
            <person name="Yu Y."/>
            <person name="Kim N.-H."/>
            <person name="Lee O.R."/>
            <person name="Lee T.-H."/>
            <person name="Bashyal P."/>
            <person name="Kim T.-S."/>
            <person name="Lee W.-H."/>
            <person name="Kawkins C."/>
            <person name="Kim C.-K."/>
            <person name="Kim J.S."/>
            <person name="Ahn B.O."/>
            <person name="Rhee S.Y."/>
            <person name="Sohng J.K."/>
        </authorList>
    </citation>
    <scope>NUCLEOTIDE SEQUENCE</scope>
    <source>
        <tissue evidence="2">Leaf</tissue>
    </source>
</reference>
<keyword evidence="3" id="KW-1185">Reference proteome</keyword>
<feature type="compositionally biased region" description="Polar residues" evidence="1">
    <location>
        <begin position="1"/>
        <end position="12"/>
    </location>
</feature>
<comment type="caution">
    <text evidence="2">The sequence shown here is derived from an EMBL/GenBank/DDBJ whole genome shotgun (WGS) entry which is preliminary data.</text>
</comment>
<dbReference type="AlphaFoldDB" id="A0A834TQG5"/>
<accession>A0A834TQG5</accession>
<feature type="compositionally biased region" description="Polar residues" evidence="1">
    <location>
        <begin position="106"/>
        <end position="115"/>
    </location>
</feature>
<dbReference type="Proteomes" id="UP000634136">
    <property type="component" value="Unassembled WGS sequence"/>
</dbReference>
<feature type="region of interest" description="Disordered" evidence="1">
    <location>
        <begin position="81"/>
        <end position="117"/>
    </location>
</feature>
<sequence length="230" mass="24731">MEQQMAPQSQQFDVPRMPQGGSRRGTRGYHAVRDPILPAEGFYMGSMPQQHGFQGDASNVGGNFGASSSSVPMAGGFGVSSNQFPSGPSTYSPVPPSRTFGEESSFPYSAQQQMPPNIGDFNMYAEILSSSGYATPIQSHVNLNESPPITDDEGQRSQHDPEPEEVQSRCVGSRRHDVHTVAAKVGCDYEEIKVVGEENQEEENEEHEPPASSALTPSPPLPPTQGSHGI</sequence>
<protein>
    <submittedName>
        <fullName evidence="2">Uncharacterized protein</fullName>
    </submittedName>
</protein>
<evidence type="ECO:0000256" key="1">
    <source>
        <dbReference type="SAM" id="MobiDB-lite"/>
    </source>
</evidence>
<organism evidence="2 3">
    <name type="scientific">Senna tora</name>
    <dbReference type="NCBI Taxonomy" id="362788"/>
    <lineage>
        <taxon>Eukaryota</taxon>
        <taxon>Viridiplantae</taxon>
        <taxon>Streptophyta</taxon>
        <taxon>Embryophyta</taxon>
        <taxon>Tracheophyta</taxon>
        <taxon>Spermatophyta</taxon>
        <taxon>Magnoliopsida</taxon>
        <taxon>eudicotyledons</taxon>
        <taxon>Gunneridae</taxon>
        <taxon>Pentapetalae</taxon>
        <taxon>rosids</taxon>
        <taxon>fabids</taxon>
        <taxon>Fabales</taxon>
        <taxon>Fabaceae</taxon>
        <taxon>Caesalpinioideae</taxon>
        <taxon>Cassia clade</taxon>
        <taxon>Senna</taxon>
    </lineage>
</organism>
<name>A0A834TQG5_9FABA</name>
<feature type="region of interest" description="Disordered" evidence="1">
    <location>
        <begin position="1"/>
        <end position="30"/>
    </location>
</feature>
<gene>
    <name evidence="2" type="ORF">G2W53_016255</name>
</gene>
<proteinExistence type="predicted"/>
<evidence type="ECO:0000313" key="2">
    <source>
        <dbReference type="EMBL" id="KAF7825091.1"/>
    </source>
</evidence>
<feature type="compositionally biased region" description="Polar residues" evidence="1">
    <location>
        <begin position="138"/>
        <end position="147"/>
    </location>
</feature>
<dbReference type="EMBL" id="JAAIUW010000006">
    <property type="protein sequence ID" value="KAF7825091.1"/>
    <property type="molecule type" value="Genomic_DNA"/>
</dbReference>
<evidence type="ECO:0000313" key="3">
    <source>
        <dbReference type="Proteomes" id="UP000634136"/>
    </source>
</evidence>
<feature type="region of interest" description="Disordered" evidence="1">
    <location>
        <begin position="138"/>
        <end position="230"/>
    </location>
</feature>
<feature type="compositionally biased region" description="Polar residues" evidence="1">
    <location>
        <begin position="81"/>
        <end position="92"/>
    </location>
</feature>